<feature type="region of interest" description="Disordered" evidence="1">
    <location>
        <begin position="248"/>
        <end position="273"/>
    </location>
</feature>
<gene>
    <name evidence="3" type="ORF">FisN_9Hh297</name>
</gene>
<feature type="compositionally biased region" description="Low complexity" evidence="1">
    <location>
        <begin position="256"/>
        <end position="266"/>
    </location>
</feature>
<reference evidence="3 4" key="1">
    <citation type="journal article" date="2015" name="Plant Cell">
        <title>Oil accumulation by the oleaginous diatom Fistulifera solaris as revealed by the genome and transcriptome.</title>
        <authorList>
            <person name="Tanaka T."/>
            <person name="Maeda Y."/>
            <person name="Veluchamy A."/>
            <person name="Tanaka M."/>
            <person name="Abida H."/>
            <person name="Marechal E."/>
            <person name="Bowler C."/>
            <person name="Muto M."/>
            <person name="Sunaga Y."/>
            <person name="Tanaka M."/>
            <person name="Yoshino T."/>
            <person name="Taniguchi T."/>
            <person name="Fukuda Y."/>
            <person name="Nemoto M."/>
            <person name="Matsumoto M."/>
            <person name="Wong P.S."/>
            <person name="Aburatani S."/>
            <person name="Fujibuchi W."/>
        </authorList>
    </citation>
    <scope>NUCLEOTIDE SEQUENCE [LARGE SCALE GENOMIC DNA]</scope>
    <source>
        <strain evidence="3 4">JPCC DA0580</strain>
    </source>
</reference>
<protein>
    <submittedName>
        <fullName evidence="3">Uncharacterized protein</fullName>
    </submittedName>
</protein>
<accession>A0A1Z5JB28</accession>
<organism evidence="3 4">
    <name type="scientific">Fistulifera solaris</name>
    <name type="common">Oleaginous diatom</name>
    <dbReference type="NCBI Taxonomy" id="1519565"/>
    <lineage>
        <taxon>Eukaryota</taxon>
        <taxon>Sar</taxon>
        <taxon>Stramenopiles</taxon>
        <taxon>Ochrophyta</taxon>
        <taxon>Bacillariophyta</taxon>
        <taxon>Bacillariophyceae</taxon>
        <taxon>Bacillariophycidae</taxon>
        <taxon>Naviculales</taxon>
        <taxon>Naviculaceae</taxon>
        <taxon>Fistulifera</taxon>
    </lineage>
</organism>
<dbReference type="InParanoid" id="A0A1Z5JB28"/>
<evidence type="ECO:0000313" key="3">
    <source>
        <dbReference type="EMBL" id="GAX11200.1"/>
    </source>
</evidence>
<dbReference type="PANTHER" id="PTHR34127:SF1">
    <property type="entry name" value="OS04G0405600 PROTEIN"/>
    <property type="match status" value="1"/>
</dbReference>
<dbReference type="Proteomes" id="UP000198406">
    <property type="component" value="Unassembled WGS sequence"/>
</dbReference>
<dbReference type="InterPro" id="IPR010765">
    <property type="entry name" value="DUF1350"/>
</dbReference>
<dbReference type="AlphaFoldDB" id="A0A1Z5JB28"/>
<evidence type="ECO:0000256" key="2">
    <source>
        <dbReference type="SAM" id="SignalP"/>
    </source>
</evidence>
<feature type="signal peptide" evidence="2">
    <location>
        <begin position="1"/>
        <end position="26"/>
    </location>
</feature>
<dbReference type="Pfam" id="PF07082">
    <property type="entry name" value="DUF1350"/>
    <property type="match status" value="2"/>
</dbReference>
<dbReference type="SUPFAM" id="SSF53474">
    <property type="entry name" value="alpha/beta-Hydrolases"/>
    <property type="match status" value="1"/>
</dbReference>
<dbReference type="EMBL" id="BDSP01000036">
    <property type="protein sequence ID" value="GAX11200.1"/>
    <property type="molecule type" value="Genomic_DNA"/>
</dbReference>
<keyword evidence="2" id="KW-0732">Signal</keyword>
<feature type="chain" id="PRO_5012351330" evidence="2">
    <location>
        <begin position="27"/>
        <end position="445"/>
    </location>
</feature>
<dbReference type="OrthoDB" id="3980at2759"/>
<name>A0A1Z5JB28_FISSO</name>
<evidence type="ECO:0000313" key="4">
    <source>
        <dbReference type="Proteomes" id="UP000198406"/>
    </source>
</evidence>
<comment type="caution">
    <text evidence="3">The sequence shown here is derived from an EMBL/GenBank/DDBJ whole genome shotgun (WGS) entry which is preliminary data.</text>
</comment>
<dbReference type="PANTHER" id="PTHR34127">
    <property type="entry name" value="OS04G0405600 PROTEIN"/>
    <property type="match status" value="1"/>
</dbReference>
<proteinExistence type="predicted"/>
<keyword evidence="4" id="KW-1185">Reference proteome</keyword>
<sequence length="445" mass="50391">MCIHSSLIARMTMIWIVILFLAHCQGWIVTPTTPRPTCQLARRDFHAAKPSSSKSGAYWEEEDNYEDYDEESEVWQDEPALQRDILEWEDFDTVEGTAQLLLPPPSVALPTTVIHFTGGTFFGSAPSLWYRRLLEDLVRNTQCAIVATPIPVTLLQSPLEHVSLAKRVHRQFQLAWRDVLLDEYGSEIAQVPVCAMGHSLGARLMIVLETLQRPLPSWAPPKYKAMVLLSFTNYGASAGIPGINQLRKSSQKIEQEQQSTQSSSRQSSRKSSRRIYDYYEDEDDYDEDDEEWGEILQEFKDSVAQQTLKVRQALTPALRDLEFYPSPTQLWEALASPGRYTIPQTLLVQFDQDVIDHSAKLTAAIQNCTDIKFARLRGTHLTPVSSQGDPSRDGGLFDVLNSRATKTIGKLLRGRRNDQANEVAFVELRQSLARYVTEVVTKELS</sequence>
<dbReference type="InterPro" id="IPR029058">
    <property type="entry name" value="AB_hydrolase_fold"/>
</dbReference>
<dbReference type="Gene3D" id="3.40.50.1820">
    <property type="entry name" value="alpha/beta hydrolase"/>
    <property type="match status" value="1"/>
</dbReference>
<evidence type="ECO:0000256" key="1">
    <source>
        <dbReference type="SAM" id="MobiDB-lite"/>
    </source>
</evidence>